<protein>
    <submittedName>
        <fullName evidence="1">Amino acid/amide ABC transporter substrate-binding protein (HAAT family)</fullName>
    </submittedName>
</protein>
<dbReference type="Proteomes" id="UP000294547">
    <property type="component" value="Unassembled WGS sequence"/>
</dbReference>
<evidence type="ECO:0000313" key="2">
    <source>
        <dbReference type="Proteomes" id="UP000294547"/>
    </source>
</evidence>
<proteinExistence type="predicted"/>
<organism evidence="1 2">
    <name type="scientific">Oharaeibacter diazotrophicus</name>
    <dbReference type="NCBI Taxonomy" id="1920512"/>
    <lineage>
        <taxon>Bacteria</taxon>
        <taxon>Pseudomonadati</taxon>
        <taxon>Pseudomonadota</taxon>
        <taxon>Alphaproteobacteria</taxon>
        <taxon>Hyphomicrobiales</taxon>
        <taxon>Pleomorphomonadaceae</taxon>
        <taxon>Oharaeibacter</taxon>
    </lineage>
</organism>
<reference evidence="1 2" key="1">
    <citation type="submission" date="2019-03" db="EMBL/GenBank/DDBJ databases">
        <title>Genomic Encyclopedia of Type Strains, Phase IV (KMG-IV): sequencing the most valuable type-strain genomes for metagenomic binning, comparative biology and taxonomic classification.</title>
        <authorList>
            <person name="Goeker M."/>
        </authorList>
    </citation>
    <scope>NUCLEOTIDE SEQUENCE [LARGE SCALE GENOMIC DNA]</scope>
    <source>
        <strain evidence="1 2">DSM 102969</strain>
    </source>
</reference>
<name>A0A4R6RIL3_9HYPH</name>
<dbReference type="SUPFAM" id="SSF53822">
    <property type="entry name" value="Periplasmic binding protein-like I"/>
    <property type="match status" value="1"/>
</dbReference>
<dbReference type="RefSeq" id="WP_126537446.1">
    <property type="nucleotide sequence ID" value="NZ_BSPM01000008.1"/>
</dbReference>
<dbReference type="Pfam" id="PF13433">
    <property type="entry name" value="Peripla_BP_5"/>
    <property type="match status" value="1"/>
</dbReference>
<keyword evidence="2" id="KW-1185">Reference proteome</keyword>
<comment type="caution">
    <text evidence="1">The sequence shown here is derived from an EMBL/GenBank/DDBJ whole genome shotgun (WGS) entry which is preliminary data.</text>
</comment>
<dbReference type="OrthoDB" id="9802022at2"/>
<dbReference type="Gene3D" id="3.40.50.2300">
    <property type="match status" value="2"/>
</dbReference>
<dbReference type="AlphaFoldDB" id="A0A4R6RIL3"/>
<sequence>MRTTIPVGMLFSEAGPYAVLGREAADGARHAIAAVEADQTLPFRLALAAADPAGDVAAYAPAAEGLFGPAGCRHVVGTITSSSRKEVLPVAERHRGLLWYAFPYEGYESSENVVYLGATANQHVVPLLEECIRRYGPSPMLVAPDYVWGWEINRIARALVEEVGGTPAGEVAIPVGTVDFSPVVAEIARRRPSFVLSSLIGPSSHAFVRAYAEFAVADPAFAGGRRPLASCNLTEADAAVIGPAVAGTLIAGVHFGGRPSPWTDAIAAGLAPPRRASSCFASAYTAVRLLAEGIRLAGTDDPDAVKKAVMAKTWETPLGAVAIDPVTAHTVHAPLLVRADAAGGFETLHEFPPIAPDPYLLHRRPDRPAALRAGASRRVTH</sequence>
<evidence type="ECO:0000313" key="1">
    <source>
        <dbReference type="EMBL" id="TDP86313.1"/>
    </source>
</evidence>
<dbReference type="PANTHER" id="PTHR47628:SF1">
    <property type="entry name" value="ALIPHATIC AMIDASE EXPRESSION-REGULATING PROTEIN"/>
    <property type="match status" value="1"/>
</dbReference>
<dbReference type="InterPro" id="IPR028082">
    <property type="entry name" value="Peripla_BP_I"/>
</dbReference>
<dbReference type="EMBL" id="SNXY01000006">
    <property type="protein sequence ID" value="TDP86313.1"/>
    <property type="molecule type" value="Genomic_DNA"/>
</dbReference>
<dbReference type="PANTHER" id="PTHR47628">
    <property type="match status" value="1"/>
</dbReference>
<accession>A0A4R6RIL3</accession>
<gene>
    <name evidence="1" type="ORF">EDD54_0183</name>
</gene>